<accession>A0A7K3WQ86</accession>
<reference evidence="6 7" key="1">
    <citation type="submission" date="2020-02" db="EMBL/GenBank/DDBJ databases">
        <title>Out from the shadows clarifying the taxonomy of the family Cryomorphaceae and related taxa by utilizing the GTDB taxonomic framework.</title>
        <authorList>
            <person name="Bowman J.P."/>
        </authorList>
    </citation>
    <scope>NUCLEOTIDE SEQUENCE [LARGE SCALE GENOMIC DNA]</scope>
    <source>
        <strain evidence="6 7">QSSC 1-22</strain>
    </source>
</reference>
<dbReference type="PANTHER" id="PTHR37326">
    <property type="entry name" value="BLL3975 PROTEIN"/>
    <property type="match status" value="1"/>
</dbReference>
<gene>
    <name evidence="6" type="ORF">G3O08_09080</name>
</gene>
<keyword evidence="2" id="KW-0479">Metal-binding</keyword>
<keyword evidence="7" id="KW-1185">Reference proteome</keyword>
<keyword evidence="4" id="KW-0862">Zinc</keyword>
<dbReference type="InterPro" id="IPR043795">
    <property type="entry name" value="N-alpha-Ac-DABA-like"/>
</dbReference>
<dbReference type="EMBL" id="JAAGVY010000013">
    <property type="protein sequence ID" value="NEN23654.1"/>
    <property type="molecule type" value="Genomic_DNA"/>
</dbReference>
<dbReference type="RefSeq" id="WP_163285048.1">
    <property type="nucleotide sequence ID" value="NZ_JAAGVY010000013.1"/>
</dbReference>
<dbReference type="GO" id="GO:0046872">
    <property type="term" value="F:metal ion binding"/>
    <property type="evidence" value="ECO:0007669"/>
    <property type="project" value="UniProtKB-KW"/>
</dbReference>
<evidence type="ECO:0000256" key="2">
    <source>
        <dbReference type="ARBA" id="ARBA00022723"/>
    </source>
</evidence>
<evidence type="ECO:0000313" key="7">
    <source>
        <dbReference type="Proteomes" id="UP000486602"/>
    </source>
</evidence>
<keyword evidence="3" id="KW-0378">Hydrolase</keyword>
<dbReference type="Proteomes" id="UP000486602">
    <property type="component" value="Unassembled WGS sequence"/>
</dbReference>
<feature type="domain" description="Succinylglutamate desuccinylase/Aspartoacylase catalytic" evidence="5">
    <location>
        <begin position="62"/>
        <end position="243"/>
    </location>
</feature>
<dbReference type="Pfam" id="PF24827">
    <property type="entry name" value="AstE_AspA_cat"/>
    <property type="match status" value="1"/>
</dbReference>
<organism evidence="6 7">
    <name type="scientific">Cryomorpha ignava</name>
    <dbReference type="NCBI Taxonomy" id="101383"/>
    <lineage>
        <taxon>Bacteria</taxon>
        <taxon>Pseudomonadati</taxon>
        <taxon>Bacteroidota</taxon>
        <taxon>Flavobacteriia</taxon>
        <taxon>Flavobacteriales</taxon>
        <taxon>Cryomorphaceae</taxon>
        <taxon>Cryomorpha</taxon>
    </lineage>
</organism>
<dbReference type="Gene3D" id="3.40.630.10">
    <property type="entry name" value="Zn peptidases"/>
    <property type="match status" value="1"/>
</dbReference>
<dbReference type="SUPFAM" id="SSF53187">
    <property type="entry name" value="Zn-dependent exopeptidases"/>
    <property type="match status" value="1"/>
</dbReference>
<dbReference type="PANTHER" id="PTHR37326:SF2">
    <property type="entry name" value="SUCCINYLGLUTAMATE DESUCCINYLASE_ASPARTOACYLASE FAMILY PROTEIN"/>
    <property type="match status" value="1"/>
</dbReference>
<comment type="caution">
    <text evidence="6">The sequence shown here is derived from an EMBL/GenBank/DDBJ whole genome shotgun (WGS) entry which is preliminary data.</text>
</comment>
<sequence length="333" mass="36320">MNSLAYICSFFFKLFAIANSEIKINGKTFSSGESGKVKANIAKLPSGTLIDLPIYVFRSKKKGPTVLLSGGLHGDEINGIEIIRRMLDESKFDFLNRGSVIAIPVMNIYGFLNFSREVPDGKDINRSFPGHSGGSLASRVAHFLNKNILTQIDYGIDFHTGGASRFNFPQVRYADADKKAGQLAEAFAPPVILKSNLIDKSLRKQAHKMGKPMLVFEGGESLRLDEEVVQEGIGGALRVLHHLKMIDHAPPAEHQPVVLGQSTWVRAKRSGIYTGTMKSGMSVGKNDTIGMITDPFSEFKVKITAGRAGFIIGHNNMPVVNQGDALIHLGLLK</sequence>
<evidence type="ECO:0000256" key="3">
    <source>
        <dbReference type="ARBA" id="ARBA00022801"/>
    </source>
</evidence>
<dbReference type="PIRSF" id="PIRSF039012">
    <property type="entry name" value="ASP"/>
    <property type="match status" value="1"/>
</dbReference>
<dbReference type="GO" id="GO:0016788">
    <property type="term" value="F:hydrolase activity, acting on ester bonds"/>
    <property type="evidence" value="ECO:0007669"/>
    <property type="project" value="InterPro"/>
</dbReference>
<evidence type="ECO:0000259" key="5">
    <source>
        <dbReference type="Pfam" id="PF24827"/>
    </source>
</evidence>
<dbReference type="InterPro" id="IPR055438">
    <property type="entry name" value="AstE_AspA_cat"/>
</dbReference>
<comment type="cofactor">
    <cofactor evidence="1">
        <name>Zn(2+)</name>
        <dbReference type="ChEBI" id="CHEBI:29105"/>
    </cofactor>
</comment>
<dbReference type="CDD" id="cd06251">
    <property type="entry name" value="M14_ASTE_ASPA-like"/>
    <property type="match status" value="1"/>
</dbReference>
<name>A0A7K3WQ86_9FLAO</name>
<dbReference type="AlphaFoldDB" id="A0A7K3WQ86"/>
<evidence type="ECO:0000256" key="1">
    <source>
        <dbReference type="ARBA" id="ARBA00001947"/>
    </source>
</evidence>
<protein>
    <submittedName>
        <fullName evidence="6">Succinylglutamate desuccinylase/aspartoacylase family protein</fullName>
    </submittedName>
</protein>
<evidence type="ECO:0000256" key="4">
    <source>
        <dbReference type="ARBA" id="ARBA00022833"/>
    </source>
</evidence>
<dbReference type="InterPro" id="IPR053138">
    <property type="entry name" value="N-alpha-Ac-DABA_deacetylase"/>
</dbReference>
<evidence type="ECO:0000313" key="6">
    <source>
        <dbReference type="EMBL" id="NEN23654.1"/>
    </source>
</evidence>
<dbReference type="GO" id="GO:0016811">
    <property type="term" value="F:hydrolase activity, acting on carbon-nitrogen (but not peptide) bonds, in linear amides"/>
    <property type="evidence" value="ECO:0007669"/>
    <property type="project" value="InterPro"/>
</dbReference>
<proteinExistence type="predicted"/>